<dbReference type="EnsemblMetazoa" id="CLYHEMT017190.1">
    <property type="protein sequence ID" value="CLYHEMP017190.1"/>
    <property type="gene ID" value="CLYHEMG017190"/>
</dbReference>
<proteinExistence type="predicted"/>
<evidence type="ECO:0000259" key="3">
    <source>
        <dbReference type="Pfam" id="PF00431"/>
    </source>
</evidence>
<dbReference type="Pfam" id="PF00431">
    <property type="entry name" value="CUB"/>
    <property type="match status" value="1"/>
</dbReference>
<evidence type="ECO:0000313" key="5">
    <source>
        <dbReference type="Proteomes" id="UP000594262"/>
    </source>
</evidence>
<feature type="chain" id="PRO_5029795483" description="CUB domain-containing protein" evidence="2">
    <location>
        <begin position="35"/>
        <end position="215"/>
    </location>
</feature>
<dbReference type="SUPFAM" id="SSF49854">
    <property type="entry name" value="Spermadhesin, CUB domain"/>
    <property type="match status" value="1"/>
</dbReference>
<feature type="domain" description="CUB" evidence="3">
    <location>
        <begin position="79"/>
        <end position="143"/>
    </location>
</feature>
<dbReference type="AlphaFoldDB" id="A0A7M6DN33"/>
<evidence type="ECO:0000313" key="4">
    <source>
        <dbReference type="EnsemblMetazoa" id="CLYHEMP017190.1"/>
    </source>
</evidence>
<keyword evidence="1" id="KW-1015">Disulfide bond</keyword>
<keyword evidence="2" id="KW-0732">Signal</keyword>
<dbReference type="Proteomes" id="UP000594262">
    <property type="component" value="Unplaced"/>
</dbReference>
<name>A0A7M6DN33_9CNID</name>
<feature type="signal peptide" evidence="2">
    <location>
        <begin position="1"/>
        <end position="34"/>
    </location>
</feature>
<dbReference type="Gene3D" id="2.60.120.290">
    <property type="entry name" value="Spermadhesin, CUB domain"/>
    <property type="match status" value="1"/>
</dbReference>
<dbReference type="InterPro" id="IPR035914">
    <property type="entry name" value="Sperma_CUB_dom_sf"/>
</dbReference>
<evidence type="ECO:0000256" key="2">
    <source>
        <dbReference type="SAM" id="SignalP"/>
    </source>
</evidence>
<evidence type="ECO:0000256" key="1">
    <source>
        <dbReference type="ARBA" id="ARBA00023157"/>
    </source>
</evidence>
<protein>
    <recommendedName>
        <fullName evidence="3">CUB domain-containing protein</fullName>
    </recommendedName>
</protein>
<sequence length="215" mass="24442">MKISCTSCKVTTKSFQTLFLVTILASLGNNWVRSTPQPKCTPYTDCIENHYVIYKSSLTVQSESRSNVEFYHFYNNSLSLKDQISYRLKWNVFQLNGNFPECEKDSVTVFVGNGSNVKQVGTFCGRIIPHDIYSLDGCFTLQLKNGRLYQSKFEVEVEFIPYSKSDSNCENLSISTESHGVILSPGWPTIPKSRSSCTWSIKQTLINTLYSISWT</sequence>
<organism evidence="4 5">
    <name type="scientific">Clytia hemisphaerica</name>
    <dbReference type="NCBI Taxonomy" id="252671"/>
    <lineage>
        <taxon>Eukaryota</taxon>
        <taxon>Metazoa</taxon>
        <taxon>Cnidaria</taxon>
        <taxon>Hydrozoa</taxon>
        <taxon>Hydroidolina</taxon>
        <taxon>Leptothecata</taxon>
        <taxon>Obeliida</taxon>
        <taxon>Clytiidae</taxon>
        <taxon>Clytia</taxon>
    </lineage>
</organism>
<reference evidence="4" key="1">
    <citation type="submission" date="2021-01" db="UniProtKB">
        <authorList>
            <consortium name="EnsemblMetazoa"/>
        </authorList>
    </citation>
    <scope>IDENTIFICATION</scope>
</reference>
<keyword evidence="5" id="KW-1185">Reference proteome</keyword>
<dbReference type="InterPro" id="IPR000859">
    <property type="entry name" value="CUB_dom"/>
</dbReference>
<accession>A0A7M6DN33</accession>